<keyword evidence="3" id="KW-1185">Reference proteome</keyword>
<dbReference type="AlphaFoldDB" id="A0A0G4EHD0"/>
<organism evidence="2 3">
    <name type="scientific">Vitrella brassicaformis (strain CCMP3155)</name>
    <dbReference type="NCBI Taxonomy" id="1169540"/>
    <lineage>
        <taxon>Eukaryota</taxon>
        <taxon>Sar</taxon>
        <taxon>Alveolata</taxon>
        <taxon>Colpodellida</taxon>
        <taxon>Vitrellaceae</taxon>
        <taxon>Vitrella</taxon>
    </lineage>
</organism>
<evidence type="ECO:0008006" key="4">
    <source>
        <dbReference type="Google" id="ProtNLM"/>
    </source>
</evidence>
<dbReference type="Proteomes" id="UP000041254">
    <property type="component" value="Unassembled WGS sequence"/>
</dbReference>
<feature type="compositionally biased region" description="Polar residues" evidence="1">
    <location>
        <begin position="101"/>
        <end position="117"/>
    </location>
</feature>
<evidence type="ECO:0000256" key="1">
    <source>
        <dbReference type="SAM" id="MobiDB-lite"/>
    </source>
</evidence>
<dbReference type="InParanoid" id="A0A0G4EHD0"/>
<name>A0A0G4EHD0_VITBC</name>
<sequence length="414" mass="45143">MGARQSFSTGGVSDEVWWECEAGDVETALDAATVDLPSPAADTELIVRSDSRYCRPHVAVMMSEGMHGSPPPPPPGKEQDSNRKTSIAVFDIDTFFPITLSHHQQQQHRGSAGTDSDPTPLHHQASDAVTLSLPPPIATVTSDVLFATSGPQLKVDDDAEGEGEDERAEDPQGGMKEALPMGGAYELAEHDRPAFFRWFMQRFFLDYANGRVTATRVHLSTDADLMPQQRRGTEVFKRASVHVEERPQPLHPSGTVSSEAPAASDPPDAPVAIDARRSSNRPRLSTSQCQLFLDRKASILTLQERTEASAMLLGKVESVSPGALSLPDDCTGSERLTDVLPELCVEVYTSAVRRRDTPHARLVFRTERERNRFVLAIRSLAMYHQLKADTGQLTRQTSGTKTIATSGSRTSMGG</sequence>
<reference evidence="2 3" key="1">
    <citation type="submission" date="2014-11" db="EMBL/GenBank/DDBJ databases">
        <authorList>
            <person name="Zhu J."/>
            <person name="Qi W."/>
            <person name="Song R."/>
        </authorList>
    </citation>
    <scope>NUCLEOTIDE SEQUENCE [LARGE SCALE GENOMIC DNA]</scope>
</reference>
<dbReference type="EMBL" id="CDMY01000240">
    <property type="protein sequence ID" value="CEL95901.1"/>
    <property type="molecule type" value="Genomic_DNA"/>
</dbReference>
<dbReference type="VEuPathDB" id="CryptoDB:Vbra_1167"/>
<evidence type="ECO:0000313" key="3">
    <source>
        <dbReference type="Proteomes" id="UP000041254"/>
    </source>
</evidence>
<feature type="region of interest" description="Disordered" evidence="1">
    <location>
        <begin position="63"/>
        <end position="82"/>
    </location>
</feature>
<evidence type="ECO:0000313" key="2">
    <source>
        <dbReference type="EMBL" id="CEL95901.1"/>
    </source>
</evidence>
<feature type="compositionally biased region" description="Low complexity" evidence="1">
    <location>
        <begin position="257"/>
        <end position="273"/>
    </location>
</feature>
<feature type="region of interest" description="Disordered" evidence="1">
    <location>
        <begin position="101"/>
        <end position="124"/>
    </location>
</feature>
<protein>
    <recommendedName>
        <fullName evidence="4">PH domain-containing protein</fullName>
    </recommendedName>
</protein>
<proteinExistence type="predicted"/>
<feature type="compositionally biased region" description="Acidic residues" evidence="1">
    <location>
        <begin position="157"/>
        <end position="168"/>
    </location>
</feature>
<accession>A0A0G4EHD0</accession>
<feature type="region of interest" description="Disordered" evidence="1">
    <location>
        <begin position="243"/>
        <end position="282"/>
    </location>
</feature>
<gene>
    <name evidence="2" type="ORF">Vbra_1167</name>
</gene>
<feature type="region of interest" description="Disordered" evidence="1">
    <location>
        <begin position="151"/>
        <end position="176"/>
    </location>
</feature>